<comment type="catalytic activity">
    <reaction evidence="8">
        <text>L-threonyl-[protein] + ATP = 3-O-(5'-adenylyl)-L-threonyl-[protein] + diphosphate</text>
        <dbReference type="Rhea" id="RHEA:54292"/>
        <dbReference type="Rhea" id="RHEA-COMP:11060"/>
        <dbReference type="Rhea" id="RHEA-COMP:13847"/>
        <dbReference type="ChEBI" id="CHEBI:30013"/>
        <dbReference type="ChEBI" id="CHEBI:30616"/>
        <dbReference type="ChEBI" id="CHEBI:33019"/>
        <dbReference type="ChEBI" id="CHEBI:138113"/>
        <dbReference type="EC" id="2.7.7.108"/>
    </reaction>
</comment>
<feature type="binding site" evidence="8">
    <location>
        <position position="271"/>
    </location>
    <ligand>
        <name>Mg(2+)</name>
        <dbReference type="ChEBI" id="CHEBI:18420"/>
    </ligand>
</feature>
<dbReference type="Pfam" id="PF02696">
    <property type="entry name" value="SelO"/>
    <property type="match status" value="1"/>
</dbReference>
<keyword evidence="6 8" id="KW-0067">ATP-binding</keyword>
<feature type="binding site" evidence="8">
    <location>
        <position position="280"/>
    </location>
    <ligand>
        <name>ATP</name>
        <dbReference type="ChEBI" id="CHEBI:30616"/>
    </ligand>
</feature>
<dbReference type="HAMAP" id="MF_00692">
    <property type="entry name" value="SelO"/>
    <property type="match status" value="1"/>
</dbReference>
<keyword evidence="10" id="KW-1185">Reference proteome</keyword>
<proteinExistence type="inferred from homology"/>
<evidence type="ECO:0000256" key="8">
    <source>
        <dbReference type="HAMAP-Rule" id="MF_00692"/>
    </source>
</evidence>
<dbReference type="InterPro" id="IPR003846">
    <property type="entry name" value="SelO"/>
</dbReference>
<dbReference type="RefSeq" id="WP_138325355.1">
    <property type="nucleotide sequence ID" value="NZ_VCDI01000002.1"/>
</dbReference>
<keyword evidence="7 8" id="KW-0460">Magnesium</keyword>
<keyword evidence="8" id="KW-0464">Manganese</keyword>
<feature type="binding site" evidence="8">
    <location>
        <position position="138"/>
    </location>
    <ligand>
        <name>ATP</name>
        <dbReference type="ChEBI" id="CHEBI:30616"/>
    </ligand>
</feature>
<comment type="cofactor">
    <cofactor evidence="8">
        <name>Mg(2+)</name>
        <dbReference type="ChEBI" id="CHEBI:18420"/>
    </cofactor>
    <cofactor evidence="8">
        <name>Mn(2+)</name>
        <dbReference type="ChEBI" id="CHEBI:29035"/>
    </cofactor>
</comment>
<dbReference type="GO" id="GO:0070733">
    <property type="term" value="F:AMPylase activity"/>
    <property type="evidence" value="ECO:0007669"/>
    <property type="project" value="UniProtKB-EC"/>
</dbReference>
<keyword evidence="4 8" id="KW-0479">Metal-binding</keyword>
<dbReference type="NCBIfam" id="NF000658">
    <property type="entry name" value="PRK00029.1"/>
    <property type="match status" value="1"/>
</dbReference>
<organism evidence="9 10">
    <name type="scientific">Lichenicoccus roseus</name>
    <dbReference type="NCBI Taxonomy" id="2683649"/>
    <lineage>
        <taxon>Bacteria</taxon>
        <taxon>Pseudomonadati</taxon>
        <taxon>Pseudomonadota</taxon>
        <taxon>Alphaproteobacteria</taxon>
        <taxon>Acetobacterales</taxon>
        <taxon>Acetobacteraceae</taxon>
        <taxon>Lichenicoccus</taxon>
    </lineage>
</organism>
<dbReference type="EC" id="2.7.7.-" evidence="8"/>
<feature type="binding site" evidence="8">
    <location>
        <position position="189"/>
    </location>
    <ligand>
        <name>ATP</name>
        <dbReference type="ChEBI" id="CHEBI:30616"/>
    </ligand>
</feature>
<dbReference type="OrthoDB" id="9776281at2"/>
<dbReference type="AlphaFoldDB" id="A0A5R9J6M6"/>
<comment type="catalytic activity">
    <reaction evidence="8">
        <text>L-histidyl-[protein] + UTP = N(tele)-(5'-uridylyl)-L-histidyl-[protein] + diphosphate</text>
        <dbReference type="Rhea" id="RHEA:83891"/>
        <dbReference type="Rhea" id="RHEA-COMP:9745"/>
        <dbReference type="Rhea" id="RHEA-COMP:20239"/>
        <dbReference type="ChEBI" id="CHEBI:29979"/>
        <dbReference type="ChEBI" id="CHEBI:33019"/>
        <dbReference type="ChEBI" id="CHEBI:46398"/>
        <dbReference type="ChEBI" id="CHEBI:233474"/>
    </reaction>
</comment>
<feature type="binding site" evidence="8">
    <location>
        <position position="139"/>
    </location>
    <ligand>
        <name>ATP</name>
        <dbReference type="ChEBI" id="CHEBI:30616"/>
    </ligand>
</feature>
<feature type="active site" description="Proton acceptor" evidence="8">
    <location>
        <position position="270"/>
    </location>
</feature>
<evidence type="ECO:0000256" key="2">
    <source>
        <dbReference type="ARBA" id="ARBA00022679"/>
    </source>
</evidence>
<keyword evidence="3 8" id="KW-0548">Nucleotidyltransferase</keyword>
<feature type="binding site" evidence="8">
    <location>
        <position position="196"/>
    </location>
    <ligand>
        <name>ATP</name>
        <dbReference type="ChEBI" id="CHEBI:30616"/>
    </ligand>
</feature>
<sequence length="514" mass="55544">MPDASDTVLRDVVSHPEAIFAFDNSYARMPSRFFARVDPTPVSAPRLICLNRGLAIELGVDPDRLGNADAVQVLAGATVPEGAEPLAMAYAGHQFGNFVPQLGDGRALLLGEVIGRDGVRRDIQLKGSGPTPFSRRGDGRAALGPALREFIVSEAMAALGIPTTRSLAVVATGETVRRERPLQGAVLTRVARSHVRVGTFQFFRAREDVDGLRLLADHVIARHYPEVASSDPAPLGTQYRAMLEQVVARTAALIALWQSVGFIHGVMNTDNMQVAGETIDYGPCAFMDSFHPGTVYSSIDAGGRYAYGNQPQIGHWNMARLAEAMLPLLGSDPQEAVDAANAALATFPDRFQAAWDAAFRRKLGLMTGQDTDRTLAHDLLTIMAGQGADFTLTFRRLSDLAAPGAGEEAMAAFRSLFAQPMAVDDWLATWRQRTAQEAGEPMERLRAMRNVNPAFIPRNHQVEHALVAAETGTTGPLEDLVEVLRRPFDNQPGRAAYALPPRPEQVVAATFCGT</sequence>
<feature type="binding site" evidence="8">
    <location>
        <position position="105"/>
    </location>
    <ligand>
        <name>ATP</name>
        <dbReference type="ChEBI" id="CHEBI:30616"/>
    </ligand>
</feature>
<evidence type="ECO:0000256" key="6">
    <source>
        <dbReference type="ARBA" id="ARBA00022840"/>
    </source>
</evidence>
<feature type="binding site" evidence="8">
    <location>
        <position position="106"/>
    </location>
    <ligand>
        <name>ATP</name>
        <dbReference type="ChEBI" id="CHEBI:30616"/>
    </ligand>
</feature>
<feature type="binding site" evidence="8">
    <location>
        <position position="126"/>
    </location>
    <ligand>
        <name>ATP</name>
        <dbReference type="ChEBI" id="CHEBI:30616"/>
    </ligand>
</feature>
<evidence type="ECO:0000256" key="1">
    <source>
        <dbReference type="ARBA" id="ARBA00009747"/>
    </source>
</evidence>
<dbReference type="EC" id="2.7.7.108" evidence="8"/>
<dbReference type="GO" id="GO:0000287">
    <property type="term" value="F:magnesium ion binding"/>
    <property type="evidence" value="ECO:0007669"/>
    <property type="project" value="UniProtKB-UniRule"/>
</dbReference>
<comment type="caution">
    <text evidence="9">The sequence shown here is derived from an EMBL/GenBank/DDBJ whole genome shotgun (WGS) entry which is preliminary data.</text>
</comment>
<comment type="similarity">
    <text evidence="1 8">Belongs to the SELO family.</text>
</comment>
<accession>A0A5R9J6M6</accession>
<evidence type="ECO:0000256" key="4">
    <source>
        <dbReference type="ARBA" id="ARBA00022723"/>
    </source>
</evidence>
<feature type="binding site" evidence="8">
    <location>
        <position position="103"/>
    </location>
    <ligand>
        <name>ATP</name>
        <dbReference type="ChEBI" id="CHEBI:30616"/>
    </ligand>
</feature>
<feature type="binding site" evidence="8">
    <location>
        <position position="280"/>
    </location>
    <ligand>
        <name>Mg(2+)</name>
        <dbReference type="ChEBI" id="CHEBI:18420"/>
    </ligand>
</feature>
<evidence type="ECO:0000313" key="9">
    <source>
        <dbReference type="EMBL" id="TLU73274.1"/>
    </source>
</evidence>
<dbReference type="PANTHER" id="PTHR32057:SF14">
    <property type="entry name" value="PROTEIN ADENYLYLTRANSFERASE SELO, MITOCHONDRIAL"/>
    <property type="match status" value="1"/>
</dbReference>
<dbReference type="PANTHER" id="PTHR32057">
    <property type="entry name" value="PROTEIN ADENYLYLTRANSFERASE SELO, MITOCHONDRIAL"/>
    <property type="match status" value="1"/>
</dbReference>
<name>A0A5R9J6M6_9PROT</name>
<dbReference type="Proteomes" id="UP000305654">
    <property type="component" value="Unassembled WGS sequence"/>
</dbReference>
<comment type="catalytic activity">
    <reaction evidence="8">
        <text>L-tyrosyl-[protein] + ATP = O-(5'-adenylyl)-L-tyrosyl-[protein] + diphosphate</text>
        <dbReference type="Rhea" id="RHEA:54288"/>
        <dbReference type="Rhea" id="RHEA-COMP:10136"/>
        <dbReference type="Rhea" id="RHEA-COMP:13846"/>
        <dbReference type="ChEBI" id="CHEBI:30616"/>
        <dbReference type="ChEBI" id="CHEBI:33019"/>
        <dbReference type="ChEBI" id="CHEBI:46858"/>
        <dbReference type="ChEBI" id="CHEBI:83624"/>
        <dbReference type="EC" id="2.7.7.108"/>
    </reaction>
</comment>
<evidence type="ECO:0000256" key="7">
    <source>
        <dbReference type="ARBA" id="ARBA00022842"/>
    </source>
</evidence>
<keyword evidence="2 8" id="KW-0808">Transferase</keyword>
<comment type="catalytic activity">
    <reaction evidence="8">
        <text>L-seryl-[protein] + ATP = 3-O-(5'-adenylyl)-L-seryl-[protein] + diphosphate</text>
        <dbReference type="Rhea" id="RHEA:58120"/>
        <dbReference type="Rhea" id="RHEA-COMP:9863"/>
        <dbReference type="Rhea" id="RHEA-COMP:15073"/>
        <dbReference type="ChEBI" id="CHEBI:29999"/>
        <dbReference type="ChEBI" id="CHEBI:30616"/>
        <dbReference type="ChEBI" id="CHEBI:33019"/>
        <dbReference type="ChEBI" id="CHEBI:142516"/>
        <dbReference type="EC" id="2.7.7.108"/>
    </reaction>
</comment>
<dbReference type="EMBL" id="VCDI01000002">
    <property type="protein sequence ID" value="TLU73274.1"/>
    <property type="molecule type" value="Genomic_DNA"/>
</dbReference>
<comment type="catalytic activity">
    <reaction evidence="8">
        <text>L-seryl-[protein] + UTP = O-(5'-uridylyl)-L-seryl-[protein] + diphosphate</text>
        <dbReference type="Rhea" id="RHEA:64604"/>
        <dbReference type="Rhea" id="RHEA-COMP:9863"/>
        <dbReference type="Rhea" id="RHEA-COMP:16635"/>
        <dbReference type="ChEBI" id="CHEBI:29999"/>
        <dbReference type="ChEBI" id="CHEBI:33019"/>
        <dbReference type="ChEBI" id="CHEBI:46398"/>
        <dbReference type="ChEBI" id="CHEBI:156051"/>
    </reaction>
</comment>
<reference evidence="9 10" key="1">
    <citation type="submission" date="2019-05" db="EMBL/GenBank/DDBJ databases">
        <authorList>
            <person name="Pankratov T."/>
            <person name="Grouzdev D."/>
        </authorList>
    </citation>
    <scope>NUCLEOTIDE SEQUENCE [LARGE SCALE GENOMIC DNA]</scope>
    <source>
        <strain evidence="9 10">KEBCLARHB70R</strain>
    </source>
</reference>
<evidence type="ECO:0000256" key="5">
    <source>
        <dbReference type="ARBA" id="ARBA00022741"/>
    </source>
</evidence>
<protein>
    <recommendedName>
        <fullName evidence="8">Protein nucleotidyltransferase YdiU</fullName>
        <ecNumber evidence="8">2.7.7.-</ecNumber>
    </recommendedName>
    <alternativeName>
        <fullName evidence="8">Protein adenylyltransferase YdiU</fullName>
        <ecNumber evidence="8">2.7.7.108</ecNumber>
    </alternativeName>
    <alternativeName>
        <fullName evidence="8">Protein uridylyltransferase YdiU</fullName>
        <ecNumber evidence="8">2.7.7.-</ecNumber>
    </alternativeName>
</protein>
<evidence type="ECO:0000256" key="3">
    <source>
        <dbReference type="ARBA" id="ARBA00022695"/>
    </source>
</evidence>
<evidence type="ECO:0000313" key="10">
    <source>
        <dbReference type="Proteomes" id="UP000305654"/>
    </source>
</evidence>
<dbReference type="GO" id="GO:0005524">
    <property type="term" value="F:ATP binding"/>
    <property type="evidence" value="ECO:0007669"/>
    <property type="project" value="UniProtKB-UniRule"/>
</dbReference>
<comment type="catalytic activity">
    <reaction evidence="8">
        <text>L-tyrosyl-[protein] + UTP = O-(5'-uridylyl)-L-tyrosyl-[protein] + diphosphate</text>
        <dbReference type="Rhea" id="RHEA:83887"/>
        <dbReference type="Rhea" id="RHEA-COMP:10136"/>
        <dbReference type="Rhea" id="RHEA-COMP:20238"/>
        <dbReference type="ChEBI" id="CHEBI:33019"/>
        <dbReference type="ChEBI" id="CHEBI:46398"/>
        <dbReference type="ChEBI" id="CHEBI:46858"/>
        <dbReference type="ChEBI" id="CHEBI:90602"/>
    </reaction>
</comment>
<comment type="function">
    <text evidence="8">Nucleotidyltransferase involved in the post-translational modification of proteins. It can catalyze the addition of adenosine monophosphate (AMP) or uridine monophosphate (UMP) to a protein, resulting in modifications known as AMPylation and UMPylation.</text>
</comment>
<keyword evidence="5 8" id="KW-0547">Nucleotide-binding</keyword>
<dbReference type="GO" id="GO:0030145">
    <property type="term" value="F:manganese ion binding"/>
    <property type="evidence" value="ECO:0007669"/>
    <property type="project" value="UniProtKB-UniRule"/>
</dbReference>
<gene>
    <name evidence="8" type="primary">ydiU</name>
    <name evidence="8" type="synonym">selO</name>
    <name evidence="9" type="ORF">FE263_07640</name>
</gene>